<keyword evidence="2" id="KW-1133">Transmembrane helix</keyword>
<dbReference type="AlphaFoldDB" id="A0A5C3PB08"/>
<dbReference type="InterPro" id="IPR008146">
    <property type="entry name" value="Gln_synth_cat_dom"/>
</dbReference>
<reference evidence="4 5" key="1">
    <citation type="journal article" date="2019" name="Nat. Ecol. Evol.">
        <title>Megaphylogeny resolves global patterns of mushroom evolution.</title>
        <authorList>
            <person name="Varga T."/>
            <person name="Krizsan K."/>
            <person name="Foldi C."/>
            <person name="Dima B."/>
            <person name="Sanchez-Garcia M."/>
            <person name="Sanchez-Ramirez S."/>
            <person name="Szollosi G.J."/>
            <person name="Szarkandi J.G."/>
            <person name="Papp V."/>
            <person name="Albert L."/>
            <person name="Andreopoulos W."/>
            <person name="Angelini C."/>
            <person name="Antonin V."/>
            <person name="Barry K.W."/>
            <person name="Bougher N.L."/>
            <person name="Buchanan P."/>
            <person name="Buyck B."/>
            <person name="Bense V."/>
            <person name="Catcheside P."/>
            <person name="Chovatia M."/>
            <person name="Cooper J."/>
            <person name="Damon W."/>
            <person name="Desjardin D."/>
            <person name="Finy P."/>
            <person name="Geml J."/>
            <person name="Haridas S."/>
            <person name="Hughes K."/>
            <person name="Justo A."/>
            <person name="Karasinski D."/>
            <person name="Kautmanova I."/>
            <person name="Kiss B."/>
            <person name="Kocsube S."/>
            <person name="Kotiranta H."/>
            <person name="LaButti K.M."/>
            <person name="Lechner B.E."/>
            <person name="Liimatainen K."/>
            <person name="Lipzen A."/>
            <person name="Lukacs Z."/>
            <person name="Mihaltcheva S."/>
            <person name="Morgado L.N."/>
            <person name="Niskanen T."/>
            <person name="Noordeloos M.E."/>
            <person name="Ohm R.A."/>
            <person name="Ortiz-Santana B."/>
            <person name="Ovrebo C."/>
            <person name="Racz N."/>
            <person name="Riley R."/>
            <person name="Savchenko A."/>
            <person name="Shiryaev A."/>
            <person name="Soop K."/>
            <person name="Spirin V."/>
            <person name="Szebenyi C."/>
            <person name="Tomsovsky M."/>
            <person name="Tulloss R.E."/>
            <person name="Uehling J."/>
            <person name="Grigoriev I.V."/>
            <person name="Vagvolgyi C."/>
            <person name="Papp T."/>
            <person name="Martin F.M."/>
            <person name="Miettinen O."/>
            <person name="Hibbett D.S."/>
            <person name="Nagy L.G."/>
        </authorList>
    </citation>
    <scope>NUCLEOTIDE SEQUENCE [LARGE SCALE GENOMIC DNA]</scope>
    <source>
        <strain evidence="4 5">HHB13444</strain>
    </source>
</reference>
<dbReference type="Gene3D" id="3.30.590.10">
    <property type="entry name" value="Glutamine synthetase/guanido kinase, catalytic domain"/>
    <property type="match status" value="1"/>
</dbReference>
<accession>A0A5C3PB08</accession>
<dbReference type="Proteomes" id="UP000308197">
    <property type="component" value="Unassembled WGS sequence"/>
</dbReference>
<keyword evidence="2" id="KW-0472">Membrane</keyword>
<dbReference type="EMBL" id="ML211215">
    <property type="protein sequence ID" value="TFK86127.1"/>
    <property type="molecule type" value="Genomic_DNA"/>
</dbReference>
<keyword evidence="5" id="KW-1185">Reference proteome</keyword>
<dbReference type="Pfam" id="PF00120">
    <property type="entry name" value="Gln-synt_C"/>
    <property type="match status" value="1"/>
</dbReference>
<protein>
    <recommendedName>
        <fullName evidence="3">GS catalytic domain-containing protein</fullName>
    </recommendedName>
</protein>
<dbReference type="SUPFAM" id="SSF55931">
    <property type="entry name" value="Glutamine synthetase/guanido kinase"/>
    <property type="match status" value="1"/>
</dbReference>
<gene>
    <name evidence="4" type="ORF">K466DRAFT_444915</name>
</gene>
<name>A0A5C3PB08_9APHY</name>
<sequence>RTCEPEDNAHFELKSSDATAAPHLAFAGIVAALLRGILVGTLLRIGDCQKPANEIDDREEKDIGLDKS</sequence>
<dbReference type="InterPro" id="IPR014746">
    <property type="entry name" value="Gln_synth/guanido_kin_cat_dom"/>
</dbReference>
<evidence type="ECO:0000256" key="2">
    <source>
        <dbReference type="SAM" id="Phobius"/>
    </source>
</evidence>
<feature type="non-terminal residue" evidence="4">
    <location>
        <position position="68"/>
    </location>
</feature>
<feature type="domain" description="GS catalytic" evidence="3">
    <location>
        <begin position="4"/>
        <end position="60"/>
    </location>
</feature>
<evidence type="ECO:0000313" key="4">
    <source>
        <dbReference type="EMBL" id="TFK86127.1"/>
    </source>
</evidence>
<dbReference type="STRING" id="1314778.A0A5C3PB08"/>
<organism evidence="4 5">
    <name type="scientific">Polyporus arcularius HHB13444</name>
    <dbReference type="NCBI Taxonomy" id="1314778"/>
    <lineage>
        <taxon>Eukaryota</taxon>
        <taxon>Fungi</taxon>
        <taxon>Dikarya</taxon>
        <taxon>Basidiomycota</taxon>
        <taxon>Agaricomycotina</taxon>
        <taxon>Agaricomycetes</taxon>
        <taxon>Polyporales</taxon>
        <taxon>Polyporaceae</taxon>
        <taxon>Polyporus</taxon>
    </lineage>
</organism>
<feature type="transmembrane region" description="Helical" evidence="2">
    <location>
        <begin position="20"/>
        <end position="43"/>
    </location>
</feature>
<keyword evidence="2" id="KW-0812">Transmembrane</keyword>
<evidence type="ECO:0000256" key="1">
    <source>
        <dbReference type="RuleBase" id="RU000384"/>
    </source>
</evidence>
<comment type="similarity">
    <text evidence="1">Belongs to the glutamine synthetase family.</text>
</comment>
<dbReference type="InParanoid" id="A0A5C3PB08"/>
<dbReference type="GO" id="GO:0004356">
    <property type="term" value="F:glutamine synthetase activity"/>
    <property type="evidence" value="ECO:0007669"/>
    <property type="project" value="InterPro"/>
</dbReference>
<evidence type="ECO:0000259" key="3">
    <source>
        <dbReference type="Pfam" id="PF00120"/>
    </source>
</evidence>
<feature type="non-terminal residue" evidence="4">
    <location>
        <position position="1"/>
    </location>
</feature>
<evidence type="ECO:0000313" key="5">
    <source>
        <dbReference type="Proteomes" id="UP000308197"/>
    </source>
</evidence>
<proteinExistence type="inferred from homology"/>